<dbReference type="InterPro" id="IPR001387">
    <property type="entry name" value="Cro/C1-type_HTH"/>
</dbReference>
<dbReference type="GO" id="GO:0003677">
    <property type="term" value="F:DNA binding"/>
    <property type="evidence" value="ECO:0007669"/>
    <property type="project" value="UniProtKB-KW"/>
</dbReference>
<feature type="domain" description="HTH cro/C1-type" evidence="1">
    <location>
        <begin position="31"/>
        <end position="85"/>
    </location>
</feature>
<dbReference type="InterPro" id="IPR010982">
    <property type="entry name" value="Lambda_DNA-bd_dom_sf"/>
</dbReference>
<dbReference type="EMBL" id="AFZX01000011">
    <property type="protein sequence ID" value="EHL08793.1"/>
    <property type="molecule type" value="Genomic_DNA"/>
</dbReference>
<evidence type="ECO:0000259" key="1">
    <source>
        <dbReference type="PROSITE" id="PS50943"/>
    </source>
</evidence>
<name>G9XHL0_DESHA</name>
<gene>
    <name evidence="2" type="ORF">HMPREF0322_00435</name>
</gene>
<dbReference type="AlphaFoldDB" id="G9XHL0"/>
<dbReference type="Proteomes" id="UP000004416">
    <property type="component" value="Unassembled WGS sequence"/>
</dbReference>
<dbReference type="Gene3D" id="1.10.260.40">
    <property type="entry name" value="lambda repressor-like DNA-binding domains"/>
    <property type="match status" value="1"/>
</dbReference>
<dbReference type="PATRIC" id="fig|537010.4.peg.405"/>
<sequence length="90" mass="9820">MPLVVILPYTVVLLFSGGGDYEMGLCIKENVQRLIDLKGWTIYRLSKESGVSLTVLYSLGEKKSGPTAETLVKMANALNVSLDELVKEGD</sequence>
<dbReference type="SUPFAM" id="SSF47413">
    <property type="entry name" value="lambda repressor-like DNA-binding domains"/>
    <property type="match status" value="1"/>
</dbReference>
<reference evidence="2 3" key="1">
    <citation type="submission" date="2011-08" db="EMBL/GenBank/DDBJ databases">
        <authorList>
            <person name="Weinstock G."/>
            <person name="Sodergren E."/>
            <person name="Clifton S."/>
            <person name="Fulton L."/>
            <person name="Fulton B."/>
            <person name="Courtney L."/>
            <person name="Fronick C."/>
            <person name="Harrison M."/>
            <person name="Strong C."/>
            <person name="Farmer C."/>
            <person name="Delahaunty K."/>
            <person name="Markovic C."/>
            <person name="Hall O."/>
            <person name="Minx P."/>
            <person name="Tomlinson C."/>
            <person name="Mitreva M."/>
            <person name="Hou S."/>
            <person name="Chen J."/>
            <person name="Wollam A."/>
            <person name="Pepin K.H."/>
            <person name="Johnson M."/>
            <person name="Bhonagiri V."/>
            <person name="Zhang X."/>
            <person name="Suruliraj S."/>
            <person name="Warren W."/>
            <person name="Chinwalla A."/>
            <person name="Mardis E.R."/>
            <person name="Wilson R.K."/>
        </authorList>
    </citation>
    <scope>NUCLEOTIDE SEQUENCE [LARGE SCALE GENOMIC DNA]</scope>
    <source>
        <strain evidence="2 3">DP7</strain>
    </source>
</reference>
<evidence type="ECO:0000313" key="2">
    <source>
        <dbReference type="EMBL" id="EHL08793.1"/>
    </source>
</evidence>
<evidence type="ECO:0000313" key="3">
    <source>
        <dbReference type="Proteomes" id="UP000004416"/>
    </source>
</evidence>
<dbReference type="HOGENOM" id="CLU_2435982_0_0_9"/>
<protein>
    <submittedName>
        <fullName evidence="2">DNA-binding helix-turn-helix protein</fullName>
    </submittedName>
</protein>
<organism evidence="2 3">
    <name type="scientific">Desulfitobacterium hafniense DP7</name>
    <dbReference type="NCBI Taxonomy" id="537010"/>
    <lineage>
        <taxon>Bacteria</taxon>
        <taxon>Bacillati</taxon>
        <taxon>Bacillota</taxon>
        <taxon>Clostridia</taxon>
        <taxon>Eubacteriales</taxon>
        <taxon>Desulfitobacteriaceae</taxon>
        <taxon>Desulfitobacterium</taxon>
    </lineage>
</organism>
<dbReference type="CDD" id="cd00093">
    <property type="entry name" value="HTH_XRE"/>
    <property type="match status" value="1"/>
</dbReference>
<dbReference type="PROSITE" id="PS50943">
    <property type="entry name" value="HTH_CROC1"/>
    <property type="match status" value="1"/>
</dbReference>
<dbReference type="SMART" id="SM00530">
    <property type="entry name" value="HTH_XRE"/>
    <property type="match status" value="1"/>
</dbReference>
<dbReference type="RefSeq" id="WP_005808584.1">
    <property type="nucleotide sequence ID" value="NZ_JH414442.1"/>
</dbReference>
<keyword evidence="2" id="KW-0238">DNA-binding</keyword>
<comment type="caution">
    <text evidence="2">The sequence shown here is derived from an EMBL/GenBank/DDBJ whole genome shotgun (WGS) entry which is preliminary data.</text>
</comment>
<dbReference type="Pfam" id="PF01381">
    <property type="entry name" value="HTH_3"/>
    <property type="match status" value="1"/>
</dbReference>
<proteinExistence type="predicted"/>
<accession>G9XHL0</accession>